<dbReference type="PANTHER" id="PTHR24153">
    <property type="entry name" value="ESPIN"/>
    <property type="match status" value="1"/>
</dbReference>
<accession>K7FVW8</accession>
<keyword evidence="6" id="KW-1185">Reference proteome</keyword>
<dbReference type="EMBL" id="AGCU01156531">
    <property type="status" value="NOT_ANNOTATED_CDS"/>
    <property type="molecule type" value="Genomic_DNA"/>
</dbReference>
<keyword evidence="2" id="KW-0040">ANK repeat</keyword>
<reference evidence="5" key="3">
    <citation type="submission" date="2025-08" db="UniProtKB">
        <authorList>
            <consortium name="Ensembl"/>
        </authorList>
    </citation>
    <scope>IDENTIFICATION</scope>
</reference>
<evidence type="ECO:0000313" key="6">
    <source>
        <dbReference type="Proteomes" id="UP000007267"/>
    </source>
</evidence>
<dbReference type="GeneTree" id="ENSGT00940000156970"/>
<dbReference type="GO" id="GO:0051015">
    <property type="term" value="F:actin filament binding"/>
    <property type="evidence" value="ECO:0007669"/>
    <property type="project" value="TreeGrafter"/>
</dbReference>
<keyword evidence="1" id="KW-0677">Repeat</keyword>
<dbReference type="AlphaFoldDB" id="K7FVW8"/>
<evidence type="ECO:0000256" key="1">
    <source>
        <dbReference type="ARBA" id="ARBA00022737"/>
    </source>
</evidence>
<evidence type="ECO:0000313" key="5">
    <source>
        <dbReference type="Ensembl" id="ENSPSIP00000012178.1"/>
    </source>
</evidence>
<dbReference type="InterPro" id="IPR052420">
    <property type="entry name" value="Espin/Espin-like"/>
</dbReference>
<evidence type="ECO:0000256" key="4">
    <source>
        <dbReference type="SAM" id="MobiDB-lite"/>
    </source>
</evidence>
<organism evidence="5 6">
    <name type="scientific">Pelodiscus sinensis</name>
    <name type="common">Chinese softshell turtle</name>
    <name type="synonym">Trionyx sinensis</name>
    <dbReference type="NCBI Taxonomy" id="13735"/>
    <lineage>
        <taxon>Eukaryota</taxon>
        <taxon>Metazoa</taxon>
        <taxon>Chordata</taxon>
        <taxon>Craniata</taxon>
        <taxon>Vertebrata</taxon>
        <taxon>Euteleostomi</taxon>
        <taxon>Archelosauria</taxon>
        <taxon>Testudinata</taxon>
        <taxon>Testudines</taxon>
        <taxon>Cryptodira</taxon>
        <taxon>Trionychia</taxon>
        <taxon>Trionychidae</taxon>
        <taxon>Pelodiscus</taxon>
    </lineage>
</organism>
<sequence length="586" mass="66265">QGEKTAPANLVQSSCISTTLDVPNSSDLDACVPTHDEKGHLIPEWKRQVMVRKLQARLEGEESMGRKGSGGSSVEVGDWRYSQTHNGILGPFGELLAEDDILYLEKQIENLQLRKRCQECESELGRLAEELQTVLPAPIVNITINSQFLHQDGEALPDWCSRISGVVKSMSVLLSNANSLRKEEMPSPQVPSEPAEGKHPASGSAEREILECGVSVRKLRGNFEKQVLPGRRMASELRGAEAMPWEHSGACWPGEDVSPQTQWSTSENQRKPLCEDYAFQDAENASDSGVSCKEAFSDTSRFLVPVAESISLRKERIVMLFLNHWKKSAYTPSLKTMARKTLESQRDRKMGEVEGAAVVRKERIPKEKLVEELGKLGCLIQQRNTIKNLISNWKDIISQVPSPQIRPLNRHQAVYSPEQFLPCIRGVATDYNSLTLDLFMLGYFHILELDLPQEERKMRHLLCFEVFDHLGRHRWETVRAFHKAVTDEISAGKRGWKDSFEDIKIRFFGNAKDPARELKPRRESAECALKPVSRVGLQSTSLKQRGHDPGNSSELGSFSSNEICRYIDRSFAFWKEKEAEIFDFEE</sequence>
<dbReference type="Ensembl" id="ENSPSIT00000012236.1">
    <property type="protein sequence ID" value="ENSPSIP00000012178.1"/>
    <property type="gene ID" value="ENSPSIG00000010982.1"/>
</dbReference>
<reference evidence="6" key="2">
    <citation type="journal article" date="2013" name="Nat. Genet.">
        <title>The draft genomes of soft-shell turtle and green sea turtle yield insights into the development and evolution of the turtle-specific body plan.</title>
        <authorList>
            <person name="Wang Z."/>
            <person name="Pascual-Anaya J."/>
            <person name="Zadissa A."/>
            <person name="Li W."/>
            <person name="Niimura Y."/>
            <person name="Huang Z."/>
            <person name="Li C."/>
            <person name="White S."/>
            <person name="Xiong Z."/>
            <person name="Fang D."/>
            <person name="Wang B."/>
            <person name="Ming Y."/>
            <person name="Chen Y."/>
            <person name="Zheng Y."/>
            <person name="Kuraku S."/>
            <person name="Pignatelli M."/>
            <person name="Herrero J."/>
            <person name="Beal K."/>
            <person name="Nozawa M."/>
            <person name="Li Q."/>
            <person name="Wang J."/>
            <person name="Zhang H."/>
            <person name="Yu L."/>
            <person name="Shigenobu S."/>
            <person name="Wang J."/>
            <person name="Liu J."/>
            <person name="Flicek P."/>
            <person name="Searle S."/>
            <person name="Wang J."/>
            <person name="Kuratani S."/>
            <person name="Yin Y."/>
            <person name="Aken B."/>
            <person name="Zhang G."/>
            <person name="Irie N."/>
        </authorList>
    </citation>
    <scope>NUCLEOTIDE SEQUENCE [LARGE SCALE GENOMIC DNA]</scope>
    <source>
        <strain evidence="6">Daiwa-1</strain>
    </source>
</reference>
<reference evidence="5" key="4">
    <citation type="submission" date="2025-09" db="UniProtKB">
        <authorList>
            <consortium name="Ensembl"/>
        </authorList>
    </citation>
    <scope>IDENTIFICATION</scope>
</reference>
<dbReference type="GO" id="GO:0051017">
    <property type="term" value="P:actin filament bundle assembly"/>
    <property type="evidence" value="ECO:0007669"/>
    <property type="project" value="TreeGrafter"/>
</dbReference>
<dbReference type="PANTHER" id="PTHR24153:SF0">
    <property type="entry name" value="ESPIN-LIKE PROTEIN"/>
    <property type="match status" value="1"/>
</dbReference>
<reference evidence="6" key="1">
    <citation type="submission" date="2011-10" db="EMBL/GenBank/DDBJ databases">
        <authorList>
            <consortium name="Soft-shell Turtle Genome Consortium"/>
        </authorList>
    </citation>
    <scope>NUCLEOTIDE SEQUENCE [LARGE SCALE GENOMIC DNA]</scope>
    <source>
        <strain evidence="6">Daiwa-1</strain>
    </source>
</reference>
<dbReference type="eggNOG" id="KOG0504">
    <property type="taxonomic scope" value="Eukaryota"/>
</dbReference>
<gene>
    <name evidence="5" type="primary">ESPNL</name>
</gene>
<evidence type="ECO:0000256" key="3">
    <source>
        <dbReference type="SAM" id="Coils"/>
    </source>
</evidence>
<dbReference type="GO" id="GO:0005737">
    <property type="term" value="C:cytoplasm"/>
    <property type="evidence" value="ECO:0007669"/>
    <property type="project" value="TreeGrafter"/>
</dbReference>
<protein>
    <submittedName>
        <fullName evidence="5">Espin like</fullName>
    </submittedName>
</protein>
<evidence type="ECO:0000256" key="2">
    <source>
        <dbReference type="ARBA" id="ARBA00023043"/>
    </source>
</evidence>
<name>K7FVW8_PELSI</name>
<dbReference type="STRING" id="13735.ENSPSIP00000012178"/>
<feature type="coiled-coil region" evidence="3">
    <location>
        <begin position="101"/>
        <end position="130"/>
    </location>
</feature>
<proteinExistence type="predicted"/>
<keyword evidence="3" id="KW-0175">Coiled coil</keyword>
<dbReference type="Proteomes" id="UP000007267">
    <property type="component" value="Unassembled WGS sequence"/>
</dbReference>
<feature type="compositionally biased region" description="Basic and acidic residues" evidence="4">
    <location>
        <begin position="195"/>
        <end position="205"/>
    </location>
</feature>
<feature type="region of interest" description="Disordered" evidence="4">
    <location>
        <begin position="179"/>
        <end position="205"/>
    </location>
</feature>
<dbReference type="OMA" id="ENGKFGH"/>